<feature type="transmembrane region" description="Helical" evidence="9">
    <location>
        <begin position="88"/>
        <end position="112"/>
    </location>
</feature>
<dbReference type="PROSITE" id="PS00217">
    <property type="entry name" value="SUGAR_TRANSPORT_2"/>
    <property type="match status" value="1"/>
</dbReference>
<dbReference type="Pfam" id="PF07690">
    <property type="entry name" value="MFS_1"/>
    <property type="match status" value="1"/>
</dbReference>
<dbReference type="CDD" id="cd17367">
    <property type="entry name" value="MFS_KgtP"/>
    <property type="match status" value="1"/>
</dbReference>
<feature type="domain" description="Major facilitator superfamily (MFS) profile" evidence="10">
    <location>
        <begin position="1"/>
        <end position="401"/>
    </location>
</feature>
<feature type="transmembrane region" description="Helical" evidence="9">
    <location>
        <begin position="164"/>
        <end position="183"/>
    </location>
</feature>
<evidence type="ECO:0000256" key="1">
    <source>
        <dbReference type="ARBA" id="ARBA00004651"/>
    </source>
</evidence>
<evidence type="ECO:0000256" key="8">
    <source>
        <dbReference type="ARBA" id="ARBA00023136"/>
    </source>
</evidence>
<dbReference type="InterPro" id="IPR051084">
    <property type="entry name" value="H+-coupled_symporters"/>
</dbReference>
<dbReference type="PANTHER" id="PTHR43528">
    <property type="entry name" value="ALPHA-KETOGLUTARATE PERMEASE"/>
    <property type="match status" value="1"/>
</dbReference>
<feature type="transmembrane region" description="Helical" evidence="9">
    <location>
        <begin position="255"/>
        <end position="272"/>
    </location>
</feature>
<evidence type="ECO:0000313" key="11">
    <source>
        <dbReference type="EMBL" id="MEB8338497.1"/>
    </source>
</evidence>
<keyword evidence="3" id="KW-0813">Transport</keyword>
<dbReference type="InterPro" id="IPR036259">
    <property type="entry name" value="MFS_trans_sf"/>
</dbReference>
<proteinExistence type="inferred from homology"/>
<comment type="caution">
    <text evidence="11">The sequence shown here is derived from an EMBL/GenBank/DDBJ whole genome shotgun (WGS) entry which is preliminary data.</text>
</comment>
<dbReference type="InterPro" id="IPR005829">
    <property type="entry name" value="Sugar_transporter_CS"/>
</dbReference>
<evidence type="ECO:0000256" key="5">
    <source>
        <dbReference type="ARBA" id="ARBA00022692"/>
    </source>
</evidence>
<evidence type="ECO:0000256" key="7">
    <source>
        <dbReference type="ARBA" id="ARBA00022989"/>
    </source>
</evidence>
<reference evidence="11 12" key="1">
    <citation type="submission" date="2022-10" db="EMBL/GenBank/DDBJ databases">
        <authorList>
            <person name="Xie J."/>
            <person name="Shen N."/>
        </authorList>
    </citation>
    <scope>NUCLEOTIDE SEQUENCE [LARGE SCALE GENOMIC DNA]</scope>
    <source>
        <strain evidence="11 12">YIM65594</strain>
    </source>
</reference>
<dbReference type="SUPFAM" id="SSF103473">
    <property type="entry name" value="MFS general substrate transporter"/>
    <property type="match status" value="1"/>
</dbReference>
<dbReference type="InterPro" id="IPR005828">
    <property type="entry name" value="MFS_sugar_transport-like"/>
</dbReference>
<evidence type="ECO:0000256" key="9">
    <source>
        <dbReference type="SAM" id="Phobius"/>
    </source>
</evidence>
<feature type="transmembrane region" description="Helical" evidence="9">
    <location>
        <begin position="284"/>
        <end position="303"/>
    </location>
</feature>
<keyword evidence="5 9" id="KW-0812">Transmembrane</keyword>
<evidence type="ECO:0000256" key="3">
    <source>
        <dbReference type="ARBA" id="ARBA00022448"/>
    </source>
</evidence>
<keyword evidence="8 9" id="KW-0472">Membrane</keyword>
<dbReference type="Proteomes" id="UP001354931">
    <property type="component" value="Unassembled WGS sequence"/>
</dbReference>
<accession>A0ABU6F3B0</accession>
<dbReference type="EMBL" id="JAOZYC010000094">
    <property type="protein sequence ID" value="MEB8338497.1"/>
    <property type="molecule type" value="Genomic_DNA"/>
</dbReference>
<dbReference type="PANTHER" id="PTHR43528:SF5">
    <property type="entry name" value="PROLINE_BETAINE TRANSPORTER"/>
    <property type="match status" value="1"/>
</dbReference>
<feature type="transmembrane region" description="Helical" evidence="9">
    <location>
        <begin position="30"/>
        <end position="52"/>
    </location>
</feature>
<dbReference type="InterPro" id="IPR011701">
    <property type="entry name" value="MFS"/>
</dbReference>
<dbReference type="Gene3D" id="1.20.1250.20">
    <property type="entry name" value="MFS general substrate transporter like domains"/>
    <property type="match status" value="2"/>
</dbReference>
<keyword evidence="6" id="KW-0769">Symport</keyword>
<evidence type="ECO:0000259" key="10">
    <source>
        <dbReference type="PROSITE" id="PS50850"/>
    </source>
</evidence>
<dbReference type="InterPro" id="IPR020846">
    <property type="entry name" value="MFS_dom"/>
</dbReference>
<comment type="similarity">
    <text evidence="2">Belongs to the major facilitator superfamily. Metabolite:H+ Symporter (MHS) family (TC 2.A.1.6) family.</text>
</comment>
<feature type="transmembrane region" description="Helical" evidence="9">
    <location>
        <begin position="7"/>
        <end position="24"/>
    </location>
</feature>
<comment type="subcellular location">
    <subcellularLocation>
        <location evidence="1">Cell membrane</location>
        <topology evidence="1">Multi-pass membrane protein</topology>
    </subcellularLocation>
</comment>
<keyword evidence="12" id="KW-1185">Reference proteome</keyword>
<feature type="transmembrane region" description="Helical" evidence="9">
    <location>
        <begin position="378"/>
        <end position="396"/>
    </location>
</feature>
<feature type="transmembrane region" description="Helical" evidence="9">
    <location>
        <begin position="217"/>
        <end position="235"/>
    </location>
</feature>
<keyword evidence="4" id="KW-1003">Cell membrane</keyword>
<feature type="transmembrane region" description="Helical" evidence="9">
    <location>
        <begin position="345"/>
        <end position="366"/>
    </location>
</feature>
<feature type="transmembrane region" description="Helical" evidence="9">
    <location>
        <begin position="64"/>
        <end position="82"/>
    </location>
</feature>
<dbReference type="PROSITE" id="PS50850">
    <property type="entry name" value="MFS"/>
    <property type="match status" value="1"/>
</dbReference>
<dbReference type="PROSITE" id="PS00216">
    <property type="entry name" value="SUGAR_TRANSPORT_1"/>
    <property type="match status" value="1"/>
</dbReference>
<name>A0ABU6F3B0_9ACTN</name>
<protein>
    <submittedName>
        <fullName evidence="11">MFS transporter</fullName>
    </submittedName>
</protein>
<dbReference type="Pfam" id="PF00083">
    <property type="entry name" value="Sugar_tr"/>
    <property type="match status" value="1"/>
</dbReference>
<sequence>MIEWFDWFVYATFAVYFSGQFFPADDATASLLNSAAVFAVGFLARPVGGWLLGRLADRKGRKAGLTVTVGLMSASALMIAVAPDHATAGYTGAVVLVVARLLQGLSVGGEYAASASYLTEVSAGHRRGLGGSFQYVSVTLGQLAGLVILIVLQTLLSDDQLTQWGWRIPFVIGALGAVAVFYLRRGMHETEAYVKAEAGDVQERRGTLREVWRQRRAAVLVFALTLGGSVAYYTYTTYLNSYLVNSVGLPKEQASWVSLAALCVFLVLLPLGGYISDRVGRRPVLIFFGIGTTLGTYPILSGMKAWPTWGAALALSILALTIVAGYSSVNAVVKAELFTTEVRTVGVAVPYNLAQAIFGGTASYVALAFADAGHENWFFLYVSGCALISLITYALMPETSKTSLVEEPEPAPEPVSGPR</sequence>
<evidence type="ECO:0000256" key="4">
    <source>
        <dbReference type="ARBA" id="ARBA00022475"/>
    </source>
</evidence>
<keyword evidence="7 9" id="KW-1133">Transmembrane helix</keyword>
<evidence type="ECO:0000256" key="2">
    <source>
        <dbReference type="ARBA" id="ARBA00008240"/>
    </source>
</evidence>
<feature type="transmembrane region" description="Helical" evidence="9">
    <location>
        <begin position="133"/>
        <end position="152"/>
    </location>
</feature>
<gene>
    <name evidence="11" type="ORF">OKJ99_13410</name>
</gene>
<feature type="transmembrane region" description="Helical" evidence="9">
    <location>
        <begin position="309"/>
        <end position="333"/>
    </location>
</feature>
<organism evidence="11 12">
    <name type="scientific">Streptomyces endophyticus</name>
    <dbReference type="NCBI Taxonomy" id="714166"/>
    <lineage>
        <taxon>Bacteria</taxon>
        <taxon>Bacillati</taxon>
        <taxon>Actinomycetota</taxon>
        <taxon>Actinomycetes</taxon>
        <taxon>Kitasatosporales</taxon>
        <taxon>Streptomycetaceae</taxon>
        <taxon>Streptomyces</taxon>
    </lineage>
</organism>
<evidence type="ECO:0000313" key="12">
    <source>
        <dbReference type="Proteomes" id="UP001354931"/>
    </source>
</evidence>
<evidence type="ECO:0000256" key="6">
    <source>
        <dbReference type="ARBA" id="ARBA00022847"/>
    </source>
</evidence>